<dbReference type="Pfam" id="PF00126">
    <property type="entry name" value="HTH_1"/>
    <property type="match status" value="1"/>
</dbReference>
<keyword evidence="4" id="KW-0804">Transcription</keyword>
<reference evidence="6 7" key="1">
    <citation type="submission" date="2016-06" db="EMBL/GenBank/DDBJ databases">
        <title>Insight into the functional genes involving in sulfur oxidation in Pearl River water.</title>
        <authorList>
            <person name="Luo J."/>
            <person name="Tan X."/>
            <person name="Lin W."/>
        </authorList>
    </citation>
    <scope>NUCLEOTIDE SEQUENCE [LARGE SCALE GENOMIC DNA]</scope>
    <source>
        <strain evidence="6 7">LS2</strain>
    </source>
</reference>
<evidence type="ECO:0000256" key="3">
    <source>
        <dbReference type="ARBA" id="ARBA00023125"/>
    </source>
</evidence>
<organism evidence="6 7">
    <name type="scientific">Halothiobacillus diazotrophicus</name>
    <dbReference type="NCBI Taxonomy" id="1860122"/>
    <lineage>
        <taxon>Bacteria</taxon>
        <taxon>Pseudomonadati</taxon>
        <taxon>Pseudomonadota</taxon>
        <taxon>Gammaproteobacteria</taxon>
        <taxon>Chromatiales</taxon>
        <taxon>Halothiobacillaceae</taxon>
        <taxon>Halothiobacillus</taxon>
    </lineage>
</organism>
<protein>
    <recommendedName>
        <fullName evidence="5">HTH lysR-type domain-containing protein</fullName>
    </recommendedName>
</protein>
<accession>A0A191ZK06</accession>
<dbReference type="STRING" id="1860122.A9404_02950"/>
<dbReference type="InterPro" id="IPR036390">
    <property type="entry name" value="WH_DNA-bd_sf"/>
</dbReference>
<name>A0A191ZK06_9GAMM</name>
<dbReference type="FunFam" id="1.10.10.10:FF:000001">
    <property type="entry name" value="LysR family transcriptional regulator"/>
    <property type="match status" value="1"/>
</dbReference>
<dbReference type="GO" id="GO:0000976">
    <property type="term" value="F:transcription cis-regulatory region binding"/>
    <property type="evidence" value="ECO:0007669"/>
    <property type="project" value="TreeGrafter"/>
</dbReference>
<feature type="domain" description="HTH lysR-type" evidence="5">
    <location>
        <begin position="1"/>
        <end position="58"/>
    </location>
</feature>
<dbReference type="PANTHER" id="PTHR30126:SF81">
    <property type="entry name" value="HTH-TYPE TRANSCRIPTIONAL REGULATOR ILVY"/>
    <property type="match status" value="1"/>
</dbReference>
<keyword evidence="7" id="KW-1185">Reference proteome</keyword>
<evidence type="ECO:0000256" key="1">
    <source>
        <dbReference type="ARBA" id="ARBA00009437"/>
    </source>
</evidence>
<evidence type="ECO:0000256" key="4">
    <source>
        <dbReference type="ARBA" id="ARBA00023163"/>
    </source>
</evidence>
<dbReference type="InterPro" id="IPR005119">
    <property type="entry name" value="LysR_subst-bd"/>
</dbReference>
<comment type="similarity">
    <text evidence="1">Belongs to the LysR transcriptional regulatory family.</text>
</comment>
<dbReference type="PRINTS" id="PR00039">
    <property type="entry name" value="HTHLYSR"/>
</dbReference>
<dbReference type="Gene3D" id="1.10.10.10">
    <property type="entry name" value="Winged helix-like DNA-binding domain superfamily/Winged helix DNA-binding domain"/>
    <property type="match status" value="1"/>
</dbReference>
<evidence type="ECO:0000256" key="2">
    <source>
        <dbReference type="ARBA" id="ARBA00023015"/>
    </source>
</evidence>
<sequence length="291" mass="32008">MDSAQILAFLAVAEQGSFSQAARVLHITQPAVSKRIAQLEEQVGAPLFDRLARRVDLSEWGERLMPAALQYRQALEEIASTTLGTGVDLTGRLRIALSHYAGLHVLPETLSRFNQSYPNVLMDLKFLNSEEALMAVVQGTVMLAYGTLGDTAHPVVQSPLWEERLQPMVAHRHILGQQPDLTVLRRLAARLPAILPAAHTTTRQTVEHWLHQAGIAPLAVIEVNQLDSIALLVETGIGWSVLPETLMLPGLTRIARGQGPAFPERRLGLIVHRDRTVSRAARAFMDCVQNA</sequence>
<keyword evidence="2" id="KW-0805">Transcription regulation</keyword>
<dbReference type="Gene3D" id="3.40.190.290">
    <property type="match status" value="1"/>
</dbReference>
<dbReference type="InterPro" id="IPR036388">
    <property type="entry name" value="WH-like_DNA-bd_sf"/>
</dbReference>
<dbReference type="AlphaFoldDB" id="A0A191ZK06"/>
<keyword evidence="3" id="KW-0238">DNA-binding</keyword>
<dbReference type="InterPro" id="IPR000847">
    <property type="entry name" value="LysR_HTH_N"/>
</dbReference>
<dbReference type="PROSITE" id="PS50931">
    <property type="entry name" value="HTH_LYSR"/>
    <property type="match status" value="1"/>
</dbReference>
<dbReference type="CDD" id="cd05466">
    <property type="entry name" value="PBP2_LTTR_substrate"/>
    <property type="match status" value="1"/>
</dbReference>
<dbReference type="Pfam" id="PF03466">
    <property type="entry name" value="LysR_substrate"/>
    <property type="match status" value="1"/>
</dbReference>
<dbReference type="SUPFAM" id="SSF46785">
    <property type="entry name" value="Winged helix' DNA-binding domain"/>
    <property type="match status" value="1"/>
</dbReference>
<dbReference type="PANTHER" id="PTHR30126">
    <property type="entry name" value="HTH-TYPE TRANSCRIPTIONAL REGULATOR"/>
    <property type="match status" value="1"/>
</dbReference>
<proteinExistence type="inferred from homology"/>
<dbReference type="KEGG" id="haz:A9404_02950"/>
<gene>
    <name evidence="6" type="ORF">A9404_02950</name>
</gene>
<dbReference type="SUPFAM" id="SSF53850">
    <property type="entry name" value="Periplasmic binding protein-like II"/>
    <property type="match status" value="1"/>
</dbReference>
<evidence type="ECO:0000313" key="6">
    <source>
        <dbReference type="EMBL" id="ANJ68241.1"/>
    </source>
</evidence>
<evidence type="ECO:0000259" key="5">
    <source>
        <dbReference type="PROSITE" id="PS50931"/>
    </source>
</evidence>
<dbReference type="Proteomes" id="UP000078596">
    <property type="component" value="Chromosome"/>
</dbReference>
<evidence type="ECO:0000313" key="7">
    <source>
        <dbReference type="Proteomes" id="UP000078596"/>
    </source>
</evidence>
<dbReference type="EMBL" id="CP016027">
    <property type="protein sequence ID" value="ANJ68241.1"/>
    <property type="molecule type" value="Genomic_DNA"/>
</dbReference>
<dbReference type="GO" id="GO:0003700">
    <property type="term" value="F:DNA-binding transcription factor activity"/>
    <property type="evidence" value="ECO:0007669"/>
    <property type="project" value="InterPro"/>
</dbReference>